<dbReference type="GO" id="GO:0006086">
    <property type="term" value="P:pyruvate decarboxylation to acetyl-CoA"/>
    <property type="evidence" value="ECO:0007669"/>
    <property type="project" value="InterPro"/>
</dbReference>
<dbReference type="SMART" id="SM00212">
    <property type="entry name" value="UBCc"/>
    <property type="match status" value="1"/>
</dbReference>
<evidence type="ECO:0000256" key="3">
    <source>
        <dbReference type="ARBA" id="ARBA00004173"/>
    </source>
</evidence>
<keyword evidence="11" id="KW-0560">Oxidoreductase</keyword>
<protein>
    <recommendedName>
        <fullName evidence="6">Pyruvate dehydrogenase E1 component subunit beta, mitochondrial</fullName>
        <ecNumber evidence="5">2.3.2.23</ecNumber>
    </recommendedName>
</protein>
<dbReference type="InterPro" id="IPR000608">
    <property type="entry name" value="UBC"/>
</dbReference>
<dbReference type="SMART" id="SM00861">
    <property type="entry name" value="Transket_pyr"/>
    <property type="match status" value="1"/>
</dbReference>
<keyword evidence="9" id="KW-0833">Ubl conjugation pathway</keyword>
<dbReference type="PANTHER" id="PTHR11624:SF96">
    <property type="entry name" value="PYRUVATE DEHYDROGENASE E1 COMPONENT SUBUNIT BETA, MITOCHONDRIAL"/>
    <property type="match status" value="1"/>
</dbReference>
<dbReference type="InterPro" id="IPR027110">
    <property type="entry name" value="PDHB_mito-type"/>
</dbReference>
<dbReference type="PANTHER" id="PTHR11624">
    <property type="entry name" value="DEHYDROGENASE RELATED"/>
    <property type="match status" value="1"/>
</dbReference>
<evidence type="ECO:0000256" key="11">
    <source>
        <dbReference type="ARBA" id="ARBA00023002"/>
    </source>
</evidence>
<dbReference type="Pfam" id="PF02779">
    <property type="entry name" value="Transket_pyr"/>
    <property type="match status" value="1"/>
</dbReference>
<comment type="pathway">
    <text evidence="4">Protein modification; protein ubiquitination.</text>
</comment>
<evidence type="ECO:0000256" key="12">
    <source>
        <dbReference type="ARBA" id="ARBA00023052"/>
    </source>
</evidence>
<organism evidence="16 17">
    <name type="scientific">Globodera pallida</name>
    <name type="common">Potato cyst nematode worm</name>
    <name type="synonym">Heterodera pallida</name>
    <dbReference type="NCBI Taxonomy" id="36090"/>
    <lineage>
        <taxon>Eukaryota</taxon>
        <taxon>Metazoa</taxon>
        <taxon>Ecdysozoa</taxon>
        <taxon>Nematoda</taxon>
        <taxon>Chromadorea</taxon>
        <taxon>Rhabditida</taxon>
        <taxon>Tylenchina</taxon>
        <taxon>Tylenchomorpha</taxon>
        <taxon>Tylenchoidea</taxon>
        <taxon>Heteroderidae</taxon>
        <taxon>Heteroderinae</taxon>
        <taxon>Globodera</taxon>
    </lineage>
</organism>
<dbReference type="InterPro" id="IPR016135">
    <property type="entry name" value="UBQ-conjugating_enzyme/RWD"/>
</dbReference>
<evidence type="ECO:0000256" key="14">
    <source>
        <dbReference type="PROSITE-ProRule" id="PRU10133"/>
    </source>
</evidence>
<keyword evidence="16" id="KW-1185">Reference proteome</keyword>
<sequence length="651" mass="72483">MKQFALFVRRFGQSTGAVLGGMGRASFSRTATRASSTLMVRDALNQAMDEELERDDRVFLLGEEVAMYDGAYKVSKGLWKKYGDDRVVDTPITEMGFAGIAVGAAFAGLRPICEFMTFNFAMQAIDQLINSAGKTFYMSAGRVPVPIVFRGPNGFASGVAAQHSQDYAAWYAHCPGLKVVAPFSSEDAKGFAGIAVGAAFAGLRPICEFMTFNFAMQAIDQLINSAGKTFYMSAGRVPVPIVFRGPNGFASGVAAQHSQDYAAWYAHCPGLKVVAPFSSEDAKGSREGGRLSICPDVWYEVFTLVSPLDLGQKMALISDRFDRLVDVHFKSRKWSLGSMEIRRAIRGNGAQIVKRYDEPPLPIPQGSIPNKLIGFKFIWITYVDQTVIEFLQRIRRLFDSAGTNVAIHTFESQSRSWEIIGQKIWPLISDNICCVRLHFPQLDRLRQFSPAMLHNCPNLRSIFSYGRFPVLPAEDNADVAKWLLTPRGDGHPKMLYCDFYWGGMDALKREIKELERDPVKDCTAEPAGDGKDLYQWKATIKGPPDSPYEGGTFNLSIRFPRDYPFNPPRVTFNTKIYHPNINSSGGICLDILKGQWAASLTVSKVLLSICCLLCEANPDSALELDIAREYKENREQFNKAAREWTQKHAML</sequence>
<evidence type="ECO:0000256" key="8">
    <source>
        <dbReference type="ARBA" id="ARBA00022741"/>
    </source>
</evidence>
<dbReference type="CDD" id="cd07036">
    <property type="entry name" value="TPP_PYR_E1-PDHc-beta_like"/>
    <property type="match status" value="1"/>
</dbReference>
<evidence type="ECO:0000256" key="4">
    <source>
        <dbReference type="ARBA" id="ARBA00004906"/>
    </source>
</evidence>
<evidence type="ECO:0000259" key="15">
    <source>
        <dbReference type="PROSITE" id="PS50127"/>
    </source>
</evidence>
<dbReference type="FunFam" id="3.10.110.10:FF:000101">
    <property type="entry name" value="Ubiquitin-conjugating enzyme E2 D2"/>
    <property type="match status" value="1"/>
</dbReference>
<evidence type="ECO:0000256" key="6">
    <source>
        <dbReference type="ARBA" id="ARBA00016220"/>
    </source>
</evidence>
<dbReference type="Gene3D" id="3.40.50.970">
    <property type="match status" value="2"/>
</dbReference>
<dbReference type="GO" id="GO:0004739">
    <property type="term" value="F:pyruvate dehydrogenase (acetyl-transferring) activity"/>
    <property type="evidence" value="ECO:0007669"/>
    <property type="project" value="InterPro"/>
</dbReference>
<evidence type="ECO:0000256" key="13">
    <source>
        <dbReference type="ARBA" id="ARBA00023128"/>
    </source>
</evidence>
<dbReference type="GO" id="GO:0005524">
    <property type="term" value="F:ATP binding"/>
    <property type="evidence" value="ECO:0007669"/>
    <property type="project" value="UniProtKB-KW"/>
</dbReference>
<dbReference type="GO" id="GO:0061631">
    <property type="term" value="F:ubiquitin conjugating enzyme activity"/>
    <property type="evidence" value="ECO:0007669"/>
    <property type="project" value="UniProtKB-EC"/>
</dbReference>
<keyword evidence="12" id="KW-0786">Thiamine pyrophosphate</keyword>
<feature type="active site" description="Glycyl thioester intermediate" evidence="14">
    <location>
        <position position="588"/>
    </location>
</feature>
<dbReference type="SUPFAM" id="SSF52518">
    <property type="entry name" value="Thiamin diphosphate-binding fold (THDP-binding)"/>
    <property type="match status" value="2"/>
</dbReference>
<dbReference type="PROSITE" id="PS50127">
    <property type="entry name" value="UBC_2"/>
    <property type="match status" value="1"/>
</dbReference>
<evidence type="ECO:0000313" key="16">
    <source>
        <dbReference type="Proteomes" id="UP000050741"/>
    </source>
</evidence>
<dbReference type="InterPro" id="IPR005475">
    <property type="entry name" value="Transketolase-like_Pyr-bd"/>
</dbReference>
<comment type="cofactor">
    <cofactor evidence="2">
        <name>thiamine diphosphate</name>
        <dbReference type="ChEBI" id="CHEBI:58937"/>
    </cofactor>
</comment>
<dbReference type="GO" id="GO:0006511">
    <property type="term" value="P:ubiquitin-dependent protein catabolic process"/>
    <property type="evidence" value="ECO:0007669"/>
    <property type="project" value="UniProtKB-ARBA"/>
</dbReference>
<dbReference type="Pfam" id="PF00179">
    <property type="entry name" value="UQ_con"/>
    <property type="match status" value="1"/>
</dbReference>
<feature type="domain" description="UBC core" evidence="15">
    <location>
        <begin position="502"/>
        <end position="650"/>
    </location>
</feature>
<dbReference type="GO" id="GO:0005739">
    <property type="term" value="C:mitochondrion"/>
    <property type="evidence" value="ECO:0007669"/>
    <property type="project" value="UniProtKB-SubCell"/>
</dbReference>
<evidence type="ECO:0000256" key="5">
    <source>
        <dbReference type="ARBA" id="ARBA00012486"/>
    </source>
</evidence>
<dbReference type="Gene3D" id="3.10.110.10">
    <property type="entry name" value="Ubiquitin Conjugating Enzyme"/>
    <property type="match status" value="1"/>
</dbReference>
<evidence type="ECO:0000256" key="1">
    <source>
        <dbReference type="ARBA" id="ARBA00000485"/>
    </source>
</evidence>
<evidence type="ECO:0000313" key="17">
    <source>
        <dbReference type="WBParaSite" id="GPLIN_000212500"/>
    </source>
</evidence>
<proteinExistence type="predicted"/>
<evidence type="ECO:0000256" key="9">
    <source>
        <dbReference type="ARBA" id="ARBA00022786"/>
    </source>
</evidence>
<name>A0A183BND9_GLOPA</name>
<dbReference type="InterPro" id="IPR029061">
    <property type="entry name" value="THDP-binding"/>
</dbReference>
<comment type="subcellular location">
    <subcellularLocation>
        <location evidence="3">Mitochondrion</location>
    </subcellularLocation>
</comment>
<dbReference type="Proteomes" id="UP000050741">
    <property type="component" value="Unassembled WGS sequence"/>
</dbReference>
<accession>A0A183BND9</accession>
<keyword evidence="7" id="KW-0808">Transferase</keyword>
<dbReference type="AlphaFoldDB" id="A0A183BND9"/>
<keyword evidence="13" id="KW-0496">Mitochondrion</keyword>
<reference evidence="17" key="3">
    <citation type="submission" date="2016-06" db="UniProtKB">
        <authorList>
            <consortium name="WormBaseParasite"/>
        </authorList>
    </citation>
    <scope>IDENTIFICATION</scope>
</reference>
<dbReference type="WBParaSite" id="GPLIN_000212500">
    <property type="protein sequence ID" value="GPLIN_000212500"/>
    <property type="gene ID" value="GPLIN_000212500"/>
</dbReference>
<evidence type="ECO:0000256" key="2">
    <source>
        <dbReference type="ARBA" id="ARBA00001964"/>
    </source>
</evidence>
<keyword evidence="10" id="KW-0067">ATP-binding</keyword>
<dbReference type="EC" id="2.3.2.23" evidence="5"/>
<evidence type="ECO:0000256" key="7">
    <source>
        <dbReference type="ARBA" id="ARBA00022679"/>
    </source>
</evidence>
<dbReference type="InterPro" id="IPR023313">
    <property type="entry name" value="UBQ-conjugating_AS"/>
</dbReference>
<dbReference type="PROSITE" id="PS00183">
    <property type="entry name" value="UBC_1"/>
    <property type="match status" value="1"/>
</dbReference>
<reference evidence="16" key="2">
    <citation type="submission" date="2014-05" db="EMBL/GenBank/DDBJ databases">
        <title>The genome and life-stage specific transcriptomes of Globodera pallida elucidate key aspects of plant parasitism by a cyst nematode.</title>
        <authorList>
            <person name="Cotton J.A."/>
            <person name="Lilley C.J."/>
            <person name="Jones L.M."/>
            <person name="Kikuchi T."/>
            <person name="Reid A.J."/>
            <person name="Thorpe P."/>
            <person name="Tsai I.J."/>
            <person name="Beasley H."/>
            <person name="Blok V."/>
            <person name="Cock P.J.A."/>
            <person name="Van den Akker S.E."/>
            <person name="Holroyd N."/>
            <person name="Hunt M."/>
            <person name="Mantelin S."/>
            <person name="Naghra H."/>
            <person name="Pain A."/>
            <person name="Palomares-Rius J.E."/>
            <person name="Zarowiecki M."/>
            <person name="Berriman M."/>
            <person name="Jones J.T."/>
            <person name="Urwin P.E."/>
        </authorList>
    </citation>
    <scope>NUCLEOTIDE SEQUENCE [LARGE SCALE GENOMIC DNA]</scope>
    <source>
        <strain evidence="16">Lindley</strain>
    </source>
</reference>
<comment type="catalytic activity">
    <reaction evidence="1">
        <text>S-ubiquitinyl-[E1 ubiquitin-activating enzyme]-L-cysteine + [E2 ubiquitin-conjugating enzyme]-L-cysteine = [E1 ubiquitin-activating enzyme]-L-cysteine + S-ubiquitinyl-[E2 ubiquitin-conjugating enzyme]-L-cysteine.</text>
        <dbReference type="EC" id="2.3.2.23"/>
    </reaction>
</comment>
<dbReference type="SUPFAM" id="SSF54495">
    <property type="entry name" value="UBC-like"/>
    <property type="match status" value="1"/>
</dbReference>
<keyword evidence="8" id="KW-0547">Nucleotide-binding</keyword>
<reference evidence="16" key="1">
    <citation type="submission" date="2013-12" db="EMBL/GenBank/DDBJ databases">
        <authorList>
            <person name="Aslett M."/>
        </authorList>
    </citation>
    <scope>NUCLEOTIDE SEQUENCE [LARGE SCALE GENOMIC DNA]</scope>
    <source>
        <strain evidence="16">Lindley</strain>
    </source>
</reference>
<evidence type="ECO:0000256" key="10">
    <source>
        <dbReference type="ARBA" id="ARBA00022840"/>
    </source>
</evidence>